<dbReference type="AlphaFoldDB" id="A0A4Y7SNJ1"/>
<comment type="caution">
    <text evidence="2">The sequence shown here is derived from an EMBL/GenBank/DDBJ whole genome shotgun (WGS) entry which is preliminary data.</text>
</comment>
<keyword evidence="1" id="KW-0732">Signal</keyword>
<reference evidence="2 3" key="1">
    <citation type="journal article" date="2019" name="Nat. Ecol. Evol.">
        <title>Megaphylogeny resolves global patterns of mushroom evolution.</title>
        <authorList>
            <person name="Varga T."/>
            <person name="Krizsan K."/>
            <person name="Foldi C."/>
            <person name="Dima B."/>
            <person name="Sanchez-Garcia M."/>
            <person name="Sanchez-Ramirez S."/>
            <person name="Szollosi G.J."/>
            <person name="Szarkandi J.G."/>
            <person name="Papp V."/>
            <person name="Albert L."/>
            <person name="Andreopoulos W."/>
            <person name="Angelini C."/>
            <person name="Antonin V."/>
            <person name="Barry K.W."/>
            <person name="Bougher N.L."/>
            <person name="Buchanan P."/>
            <person name="Buyck B."/>
            <person name="Bense V."/>
            <person name="Catcheside P."/>
            <person name="Chovatia M."/>
            <person name="Cooper J."/>
            <person name="Damon W."/>
            <person name="Desjardin D."/>
            <person name="Finy P."/>
            <person name="Geml J."/>
            <person name="Haridas S."/>
            <person name="Hughes K."/>
            <person name="Justo A."/>
            <person name="Karasinski D."/>
            <person name="Kautmanova I."/>
            <person name="Kiss B."/>
            <person name="Kocsube S."/>
            <person name="Kotiranta H."/>
            <person name="LaButti K.M."/>
            <person name="Lechner B.E."/>
            <person name="Liimatainen K."/>
            <person name="Lipzen A."/>
            <person name="Lukacs Z."/>
            <person name="Mihaltcheva S."/>
            <person name="Morgado L.N."/>
            <person name="Niskanen T."/>
            <person name="Noordeloos M.E."/>
            <person name="Ohm R.A."/>
            <person name="Ortiz-Santana B."/>
            <person name="Ovrebo C."/>
            <person name="Racz N."/>
            <person name="Riley R."/>
            <person name="Savchenko A."/>
            <person name="Shiryaev A."/>
            <person name="Soop K."/>
            <person name="Spirin V."/>
            <person name="Szebenyi C."/>
            <person name="Tomsovsky M."/>
            <person name="Tulloss R.E."/>
            <person name="Uehling J."/>
            <person name="Grigoriev I.V."/>
            <person name="Vagvolgyi C."/>
            <person name="Papp T."/>
            <person name="Martin F.M."/>
            <person name="Miettinen O."/>
            <person name="Hibbett D.S."/>
            <person name="Nagy L.G."/>
        </authorList>
    </citation>
    <scope>NUCLEOTIDE SEQUENCE [LARGE SCALE GENOMIC DNA]</scope>
    <source>
        <strain evidence="2 3">FP101781</strain>
    </source>
</reference>
<name>A0A4Y7SNJ1_COPMI</name>
<feature type="chain" id="PRO_5021221383" evidence="1">
    <location>
        <begin position="19"/>
        <end position="178"/>
    </location>
</feature>
<keyword evidence="3" id="KW-1185">Reference proteome</keyword>
<gene>
    <name evidence="2" type="ORF">FA13DRAFT_1694439</name>
</gene>
<proteinExistence type="predicted"/>
<sequence>MLSLLSFLFTTISSFAWAIIVPGADSPSFYLIAVSTGTSSVRPAILSSGGGYASLQGSGFPIQSYFFQGQLKAALDRSGEPSHRPYVDTGFTDTGSCATYGRLGYLEGSSTSTNKCASYSSFQIQSNPENSQLGARLTFNSVGGFYSCGAEEEIWYKVNEGDGPTNCYPVQLYTVPVV</sequence>
<dbReference type="EMBL" id="QPFP01000078">
    <property type="protein sequence ID" value="TEB23437.1"/>
    <property type="molecule type" value="Genomic_DNA"/>
</dbReference>
<dbReference type="OrthoDB" id="2818001at2759"/>
<evidence type="ECO:0000313" key="3">
    <source>
        <dbReference type="Proteomes" id="UP000298030"/>
    </source>
</evidence>
<protein>
    <submittedName>
        <fullName evidence="2">Uncharacterized protein</fullName>
    </submittedName>
</protein>
<organism evidence="2 3">
    <name type="scientific">Coprinellus micaceus</name>
    <name type="common">Glistening ink-cap mushroom</name>
    <name type="synonym">Coprinus micaceus</name>
    <dbReference type="NCBI Taxonomy" id="71717"/>
    <lineage>
        <taxon>Eukaryota</taxon>
        <taxon>Fungi</taxon>
        <taxon>Dikarya</taxon>
        <taxon>Basidiomycota</taxon>
        <taxon>Agaricomycotina</taxon>
        <taxon>Agaricomycetes</taxon>
        <taxon>Agaricomycetidae</taxon>
        <taxon>Agaricales</taxon>
        <taxon>Agaricineae</taxon>
        <taxon>Psathyrellaceae</taxon>
        <taxon>Coprinellus</taxon>
    </lineage>
</organism>
<evidence type="ECO:0000313" key="2">
    <source>
        <dbReference type="EMBL" id="TEB23437.1"/>
    </source>
</evidence>
<accession>A0A4Y7SNJ1</accession>
<evidence type="ECO:0000256" key="1">
    <source>
        <dbReference type="SAM" id="SignalP"/>
    </source>
</evidence>
<feature type="signal peptide" evidence="1">
    <location>
        <begin position="1"/>
        <end position="18"/>
    </location>
</feature>
<dbReference type="Proteomes" id="UP000298030">
    <property type="component" value="Unassembled WGS sequence"/>
</dbReference>